<dbReference type="AlphaFoldDB" id="A0A9N8S036"/>
<evidence type="ECO:0000256" key="2">
    <source>
        <dbReference type="ARBA" id="ARBA00022801"/>
    </source>
</evidence>
<dbReference type="PANTHER" id="PTHR32027">
    <property type="entry name" value="CYTOSINE DEAMINASE"/>
    <property type="match status" value="1"/>
</dbReference>
<name>A0A9N8S036_9BURK</name>
<dbReference type="RefSeq" id="WP_228880655.1">
    <property type="nucleotide sequence ID" value="NZ_CAJQYX010000005.1"/>
</dbReference>
<organism evidence="4 5">
    <name type="scientific">Paraburkholderia saeva</name>
    <dbReference type="NCBI Taxonomy" id="2777537"/>
    <lineage>
        <taxon>Bacteria</taxon>
        <taxon>Pseudomonadati</taxon>
        <taxon>Pseudomonadota</taxon>
        <taxon>Betaproteobacteria</taxon>
        <taxon>Burkholderiales</taxon>
        <taxon>Burkholderiaceae</taxon>
        <taxon>Paraburkholderia</taxon>
    </lineage>
</organism>
<dbReference type="InterPro" id="IPR032466">
    <property type="entry name" value="Metal_Hydrolase"/>
</dbReference>
<reference evidence="4" key="1">
    <citation type="submission" date="2021-04" db="EMBL/GenBank/DDBJ databases">
        <authorList>
            <person name="Vanwijnsberghe S."/>
        </authorList>
    </citation>
    <scope>NUCLEOTIDE SEQUENCE</scope>
    <source>
        <strain evidence="4">LMG 31841</strain>
    </source>
</reference>
<dbReference type="Proteomes" id="UP000789704">
    <property type="component" value="Unassembled WGS sequence"/>
</dbReference>
<dbReference type="EC" id="3.5.4.1" evidence="4"/>
<proteinExistence type="predicted"/>
<evidence type="ECO:0000313" key="4">
    <source>
        <dbReference type="EMBL" id="CAG4911277.1"/>
    </source>
</evidence>
<dbReference type="InterPro" id="IPR013108">
    <property type="entry name" value="Amidohydro_3"/>
</dbReference>
<dbReference type="PANTHER" id="PTHR32027:SF9">
    <property type="entry name" value="BLL3847 PROTEIN"/>
    <property type="match status" value="1"/>
</dbReference>
<comment type="caution">
    <text evidence="4">The sequence shown here is derived from an EMBL/GenBank/DDBJ whole genome shotgun (WGS) entry which is preliminary data.</text>
</comment>
<accession>A0A9N8S036</accession>
<evidence type="ECO:0000259" key="3">
    <source>
        <dbReference type="Pfam" id="PF07969"/>
    </source>
</evidence>
<evidence type="ECO:0000256" key="1">
    <source>
        <dbReference type="ARBA" id="ARBA00022723"/>
    </source>
</evidence>
<keyword evidence="2 4" id="KW-0378">Hydrolase</keyword>
<keyword evidence="1" id="KW-0479">Metal-binding</keyword>
<sequence length="428" mass="46752">MTLSTRHVDLLIRRARIDDDAPLTDIVIDAGRIAALATDWDGTASDEINAAGRAVVPGFIEPHIHLDKAMWHRARPSVAGTLEEAIRVTGELKARRNRKDMLERARRVLDMAVRNGTTAMRTHPDVDPIQHLLGVETMLELRESYRDLIDLQIVAFPQEGLIKAPGTLQLMEEALRLGADVAGGCPYNEVNRADTEAHIDTVFALAQRFDVDIDLHADFADDTTDARFFATQYIAHKTIDTGYQGRVSLGHVTSLGSLPPAQLAPVIEALAEARIHIVTLPATDLYLGGRRDTENPRRGLTPLHALTEGGVNVAYSSNNVRNAFTPFGNADVLTVGNLLAHVAQFGTPSQQAQILAMGTVNAARSIGIGDDYGIAPGRLADLVVLDTQWIADALLDMPPRAWVIKRGRITVTTRHCCEIHRAHSTEEV</sequence>
<dbReference type="Pfam" id="PF07969">
    <property type="entry name" value="Amidohydro_3"/>
    <property type="match status" value="1"/>
</dbReference>
<dbReference type="InterPro" id="IPR052349">
    <property type="entry name" value="Metallo-hydrolase_Enzymes"/>
</dbReference>
<dbReference type="SUPFAM" id="SSF51556">
    <property type="entry name" value="Metallo-dependent hydrolases"/>
    <property type="match status" value="1"/>
</dbReference>
<dbReference type="CDD" id="cd01293">
    <property type="entry name" value="Bact_CD"/>
    <property type="match status" value="1"/>
</dbReference>
<dbReference type="EMBL" id="CAJQZC010000008">
    <property type="protein sequence ID" value="CAG4911277.1"/>
    <property type="molecule type" value="Genomic_DNA"/>
</dbReference>
<dbReference type="Gene3D" id="3.20.20.140">
    <property type="entry name" value="Metal-dependent hydrolases"/>
    <property type="match status" value="1"/>
</dbReference>
<dbReference type="Gene3D" id="2.30.40.10">
    <property type="entry name" value="Urease, subunit C, domain 1"/>
    <property type="match status" value="1"/>
</dbReference>
<dbReference type="InterPro" id="IPR011059">
    <property type="entry name" value="Metal-dep_hydrolase_composite"/>
</dbReference>
<gene>
    <name evidence="4" type="primary">codA_2</name>
    <name evidence="4" type="ORF">LMG31841_04049</name>
</gene>
<dbReference type="FunFam" id="3.20.20.140:FF:000019">
    <property type="entry name" value="Cytosine deaminase"/>
    <property type="match status" value="1"/>
</dbReference>
<protein>
    <submittedName>
        <fullName evidence="4">Cytosine deaminase</fullName>
        <ecNumber evidence="4">3.5.4.1</ecNumber>
    </submittedName>
</protein>
<dbReference type="GO" id="GO:0046872">
    <property type="term" value="F:metal ion binding"/>
    <property type="evidence" value="ECO:0007669"/>
    <property type="project" value="UniProtKB-KW"/>
</dbReference>
<evidence type="ECO:0000313" key="5">
    <source>
        <dbReference type="Proteomes" id="UP000789704"/>
    </source>
</evidence>
<dbReference type="GO" id="GO:0004131">
    <property type="term" value="F:cytosine deaminase activity"/>
    <property type="evidence" value="ECO:0007669"/>
    <property type="project" value="UniProtKB-EC"/>
</dbReference>
<feature type="domain" description="Amidohydrolase 3" evidence="3">
    <location>
        <begin position="47"/>
        <end position="410"/>
    </location>
</feature>
<keyword evidence="5" id="KW-1185">Reference proteome</keyword>
<dbReference type="SUPFAM" id="SSF51338">
    <property type="entry name" value="Composite domain of metallo-dependent hydrolases"/>
    <property type="match status" value="1"/>
</dbReference>